<dbReference type="Proteomes" id="UP000295681">
    <property type="component" value="Unassembled WGS sequence"/>
</dbReference>
<dbReference type="GO" id="GO:0000287">
    <property type="term" value="F:magnesium ion binding"/>
    <property type="evidence" value="ECO:0007669"/>
    <property type="project" value="TreeGrafter"/>
</dbReference>
<dbReference type="SFLD" id="SFLDS00003">
    <property type="entry name" value="Haloacid_Dehalogenase"/>
    <property type="match status" value="1"/>
</dbReference>
<dbReference type="STRING" id="907931.GCA_000165675_00306"/>
<dbReference type="PANTHER" id="PTHR10000:SF53">
    <property type="entry name" value="5-AMINO-6-(5-PHOSPHO-D-RIBITYLAMINO)URACIL PHOSPHATASE YBJI-RELATED"/>
    <property type="match status" value="1"/>
</dbReference>
<dbReference type="GO" id="GO:0005829">
    <property type="term" value="C:cytosol"/>
    <property type="evidence" value="ECO:0007669"/>
    <property type="project" value="TreeGrafter"/>
</dbReference>
<accession>A0A4R5NAW6</accession>
<dbReference type="GO" id="GO:0016791">
    <property type="term" value="F:phosphatase activity"/>
    <property type="evidence" value="ECO:0007669"/>
    <property type="project" value="TreeGrafter"/>
</dbReference>
<dbReference type="InterPro" id="IPR036412">
    <property type="entry name" value="HAD-like_sf"/>
</dbReference>
<dbReference type="EMBL" id="PUFI01000005">
    <property type="protein sequence ID" value="TDG69604.1"/>
    <property type="molecule type" value="Genomic_DNA"/>
</dbReference>
<dbReference type="Gene3D" id="3.30.1240.10">
    <property type="match status" value="1"/>
</dbReference>
<evidence type="ECO:0008006" key="3">
    <source>
        <dbReference type="Google" id="ProtNLM"/>
    </source>
</evidence>
<dbReference type="RefSeq" id="WP_010008816.1">
    <property type="nucleotide sequence ID" value="NZ_JAGYGP010000001.1"/>
</dbReference>
<dbReference type="SFLD" id="SFLDG01140">
    <property type="entry name" value="C2.B:_Phosphomannomutase_and_P"/>
    <property type="match status" value="1"/>
</dbReference>
<dbReference type="Gene3D" id="3.40.50.1000">
    <property type="entry name" value="HAD superfamily/HAD-like"/>
    <property type="match status" value="1"/>
</dbReference>
<sequence>MGIKLIASDMDGTFLRKDNMYNVERFAKLLVELNNRQIKFVAASGRQIRNLQELFQPVLDEGHQIDYVASNGAVVSTFDQKLYSVHLTPDELGKVIDWNAKNPESAENLIIMTGEETTYISNHATPEVAAQVKLFYPNVKQVEKLLAVDEKILEVTFVWPTDEVQHHVAKLREVFGNELHATGSGFGSVDILGHGVDKATGIQVLQDYYDVLDDEVMVFGDNGNDLEMLQKYTNAYVMPNASPFMLQSINKKALADNRADGVMNTIEDWLEKNG</sequence>
<reference evidence="1 2" key="1">
    <citation type="journal article" date="2019" name="Appl. Microbiol. Biotechnol.">
        <title>Uncovering carbohydrate metabolism through a genotype-phenotype association study of 56 lactic acid bacteria genomes.</title>
        <authorList>
            <person name="Buron-Moles G."/>
            <person name="Chailyan A."/>
            <person name="Dolejs I."/>
            <person name="Forster J."/>
            <person name="Miks M.H."/>
        </authorList>
    </citation>
    <scope>NUCLEOTIDE SEQUENCE [LARGE SCALE GENOMIC DNA]</scope>
    <source>
        <strain evidence="1 2">ATCC 700006</strain>
    </source>
</reference>
<dbReference type="PANTHER" id="PTHR10000">
    <property type="entry name" value="PHOSPHOSERINE PHOSPHATASE"/>
    <property type="match status" value="1"/>
</dbReference>
<proteinExistence type="predicted"/>
<dbReference type="InterPro" id="IPR006379">
    <property type="entry name" value="HAD-SF_hydro_IIB"/>
</dbReference>
<dbReference type="SUPFAM" id="SSF56784">
    <property type="entry name" value="HAD-like"/>
    <property type="match status" value="1"/>
</dbReference>
<evidence type="ECO:0000313" key="2">
    <source>
        <dbReference type="Proteomes" id="UP000295681"/>
    </source>
</evidence>
<dbReference type="Pfam" id="PF08282">
    <property type="entry name" value="Hydrolase_3"/>
    <property type="match status" value="1"/>
</dbReference>
<keyword evidence="2" id="KW-1185">Reference proteome</keyword>
<organism evidence="1 2">
    <name type="scientific">Leuconostoc fallax</name>
    <dbReference type="NCBI Taxonomy" id="1251"/>
    <lineage>
        <taxon>Bacteria</taxon>
        <taxon>Bacillati</taxon>
        <taxon>Bacillota</taxon>
        <taxon>Bacilli</taxon>
        <taxon>Lactobacillales</taxon>
        <taxon>Lactobacillaceae</taxon>
        <taxon>Leuconostoc</taxon>
    </lineage>
</organism>
<gene>
    <name evidence="1" type="ORF">C5L23_001066</name>
</gene>
<dbReference type="InterPro" id="IPR023214">
    <property type="entry name" value="HAD_sf"/>
</dbReference>
<evidence type="ECO:0000313" key="1">
    <source>
        <dbReference type="EMBL" id="TDG69604.1"/>
    </source>
</evidence>
<dbReference type="AlphaFoldDB" id="A0A4R5NAW6"/>
<name>A0A4R5NAW6_9LACO</name>
<dbReference type="NCBIfam" id="TIGR01484">
    <property type="entry name" value="HAD-SF-IIB"/>
    <property type="match status" value="1"/>
</dbReference>
<protein>
    <recommendedName>
        <fullName evidence="3">Sucrose phosphatase-like domain-containing protein</fullName>
    </recommendedName>
</protein>
<dbReference type="CDD" id="cd07518">
    <property type="entry name" value="HAD_YbiV-Like"/>
    <property type="match status" value="1"/>
</dbReference>
<comment type="caution">
    <text evidence="1">The sequence shown here is derived from an EMBL/GenBank/DDBJ whole genome shotgun (WGS) entry which is preliminary data.</text>
</comment>